<gene>
    <name evidence="2" type="ORF">Scep_014300</name>
</gene>
<evidence type="ECO:0000313" key="2">
    <source>
        <dbReference type="EMBL" id="KAK9125454.1"/>
    </source>
</evidence>
<dbReference type="EMBL" id="JBBNAG010000006">
    <property type="protein sequence ID" value="KAK9125454.1"/>
    <property type="molecule type" value="Genomic_DNA"/>
</dbReference>
<feature type="compositionally biased region" description="Pro residues" evidence="1">
    <location>
        <begin position="28"/>
        <end position="38"/>
    </location>
</feature>
<organism evidence="2 3">
    <name type="scientific">Stephania cephalantha</name>
    <dbReference type="NCBI Taxonomy" id="152367"/>
    <lineage>
        <taxon>Eukaryota</taxon>
        <taxon>Viridiplantae</taxon>
        <taxon>Streptophyta</taxon>
        <taxon>Embryophyta</taxon>
        <taxon>Tracheophyta</taxon>
        <taxon>Spermatophyta</taxon>
        <taxon>Magnoliopsida</taxon>
        <taxon>Ranunculales</taxon>
        <taxon>Menispermaceae</taxon>
        <taxon>Menispermoideae</taxon>
        <taxon>Cissampelideae</taxon>
        <taxon>Stephania</taxon>
    </lineage>
</organism>
<comment type="caution">
    <text evidence="2">The sequence shown here is derived from an EMBL/GenBank/DDBJ whole genome shotgun (WGS) entry which is preliminary data.</text>
</comment>
<reference evidence="2 3" key="1">
    <citation type="submission" date="2024-01" db="EMBL/GenBank/DDBJ databases">
        <title>Genome assemblies of Stephania.</title>
        <authorList>
            <person name="Yang L."/>
        </authorList>
    </citation>
    <scope>NUCLEOTIDE SEQUENCE [LARGE SCALE GENOMIC DNA]</scope>
    <source>
        <strain evidence="2">JXDWG</strain>
        <tissue evidence="2">Leaf</tissue>
    </source>
</reference>
<dbReference type="Proteomes" id="UP001419268">
    <property type="component" value="Unassembled WGS sequence"/>
</dbReference>
<proteinExistence type="predicted"/>
<keyword evidence="3" id="KW-1185">Reference proteome</keyword>
<protein>
    <submittedName>
        <fullName evidence="2">Uncharacterized protein</fullName>
    </submittedName>
</protein>
<dbReference type="AlphaFoldDB" id="A0AAP0P0F5"/>
<name>A0AAP0P0F5_9MAGN</name>
<sequence length="80" mass="8283">MCVCIVWKSLRKSSTGSLGEEIDREDPAPSPPPAPTPASPAVACLRSNPDGVHPDGVHPSPYATVLAQSAYAGSSSKIRI</sequence>
<evidence type="ECO:0000313" key="3">
    <source>
        <dbReference type="Proteomes" id="UP001419268"/>
    </source>
</evidence>
<evidence type="ECO:0000256" key="1">
    <source>
        <dbReference type="SAM" id="MobiDB-lite"/>
    </source>
</evidence>
<accession>A0AAP0P0F5</accession>
<feature type="region of interest" description="Disordered" evidence="1">
    <location>
        <begin position="12"/>
        <end position="59"/>
    </location>
</feature>